<dbReference type="GO" id="GO:0004467">
    <property type="term" value="F:long-chain fatty acid-CoA ligase activity"/>
    <property type="evidence" value="ECO:0007669"/>
    <property type="project" value="UniProtKB-EC"/>
</dbReference>
<organism evidence="8 9">
    <name type="scientific">Dendrothele bispora (strain CBS 962.96)</name>
    <dbReference type="NCBI Taxonomy" id="1314807"/>
    <lineage>
        <taxon>Eukaryota</taxon>
        <taxon>Fungi</taxon>
        <taxon>Dikarya</taxon>
        <taxon>Basidiomycota</taxon>
        <taxon>Agaricomycotina</taxon>
        <taxon>Agaricomycetes</taxon>
        <taxon>Agaricomycetidae</taxon>
        <taxon>Agaricales</taxon>
        <taxon>Agaricales incertae sedis</taxon>
        <taxon>Dendrothele</taxon>
    </lineage>
</organism>
<dbReference type="Pfam" id="PF00501">
    <property type="entry name" value="AMP-binding"/>
    <property type="match status" value="1"/>
</dbReference>
<keyword evidence="2 8" id="KW-0436">Ligase</keyword>
<dbReference type="OrthoDB" id="1700726at2759"/>
<protein>
    <submittedName>
        <fullName evidence="8">Long-chain-fatty-acid-CoA-ligase</fullName>
    </submittedName>
</protein>
<dbReference type="Proteomes" id="UP000297245">
    <property type="component" value="Unassembled WGS sequence"/>
</dbReference>
<sequence>MPAVSTTHTSKPGFFGKGSVEVQPPTSDNEGSIRRLAISADKLVTQPFEGIDTVYDVIQYAARTHGTRNALGWREVVDIHEEEKEITKVVGGKEVKEKKKWKYFQLSEYKYWSFVEFKDAVGEVARALVDVGVPKDAVFNIFAETSPNWQLIANACGQISTTIATAYDTLGESGLQHSLNEPECVGLFTNASLLPTLYKVLSNVPTIKYVVYDGKPSPTLISDIAKVRESIQVFSLEELRERGKKLPADTDELKSRIPTPETMACIMYTSGSTGPPKGVTITHSNLVASIGAVYTLLGHHLTQQDTYLAYLPLAHVLEYIVELIMIFVGMTSGYGRVKTLTDASVRNCRGDLAEFKPSIMVGVPAVWETIRKGIISKVNSSGAVRKSVFNGAMTVKKNSVPVLSTLADNVVFKSVKAATGGRLRITLCGGAAISHETQKFLDTALVMMLQGYGMTESCGMCAILPPECMRYGAVGLPVPSVEIKLLDVTEAGYSSKNDPPTGEVCIRGPSVTKGYYKRDDLNNDETIFTKDGWLRTGDVGMWNADGTLSLIDRVKNLVKLQGGEYIALERLESTYKSCNLVGNICVHASTDAKQPIAVIIPHEVHLRHALQSAGGVDSNQELQTLCHDPKVSALVLKECNAVGKKNGFKPMELLQSVILTAEEWTPENGLVTAAQKIQRKKVAEKFDKEIKEAYKEK</sequence>
<evidence type="ECO:0000313" key="8">
    <source>
        <dbReference type="EMBL" id="THU86311.1"/>
    </source>
</evidence>
<evidence type="ECO:0000259" key="7">
    <source>
        <dbReference type="Pfam" id="PF00501"/>
    </source>
</evidence>
<comment type="similarity">
    <text evidence="1">Belongs to the ATP-dependent AMP-binding enzyme family.</text>
</comment>
<evidence type="ECO:0000256" key="1">
    <source>
        <dbReference type="ARBA" id="ARBA00006432"/>
    </source>
</evidence>
<dbReference type="GO" id="GO:0005783">
    <property type="term" value="C:endoplasmic reticulum"/>
    <property type="evidence" value="ECO:0007669"/>
    <property type="project" value="TreeGrafter"/>
</dbReference>
<keyword evidence="4" id="KW-0067">ATP-binding</keyword>
<dbReference type="InterPro" id="IPR042099">
    <property type="entry name" value="ANL_N_sf"/>
</dbReference>
<dbReference type="SUPFAM" id="SSF56801">
    <property type="entry name" value="Acetyl-CoA synthetase-like"/>
    <property type="match status" value="1"/>
</dbReference>
<keyword evidence="3" id="KW-0547">Nucleotide-binding</keyword>
<proteinExistence type="inferred from homology"/>
<dbReference type="GO" id="GO:0005886">
    <property type="term" value="C:plasma membrane"/>
    <property type="evidence" value="ECO:0007669"/>
    <property type="project" value="TreeGrafter"/>
</dbReference>
<name>A0A4S8LC97_DENBC</name>
<dbReference type="PROSITE" id="PS00455">
    <property type="entry name" value="AMP_BINDING"/>
    <property type="match status" value="1"/>
</dbReference>
<dbReference type="PANTHER" id="PTHR43272">
    <property type="entry name" value="LONG-CHAIN-FATTY-ACID--COA LIGASE"/>
    <property type="match status" value="1"/>
</dbReference>
<dbReference type="AlphaFoldDB" id="A0A4S8LC97"/>
<feature type="compositionally biased region" description="Polar residues" evidence="6">
    <location>
        <begin position="1"/>
        <end position="10"/>
    </location>
</feature>
<reference evidence="8 9" key="1">
    <citation type="journal article" date="2019" name="Nat. Ecol. Evol.">
        <title>Megaphylogeny resolves global patterns of mushroom evolution.</title>
        <authorList>
            <person name="Varga T."/>
            <person name="Krizsan K."/>
            <person name="Foldi C."/>
            <person name="Dima B."/>
            <person name="Sanchez-Garcia M."/>
            <person name="Sanchez-Ramirez S."/>
            <person name="Szollosi G.J."/>
            <person name="Szarkandi J.G."/>
            <person name="Papp V."/>
            <person name="Albert L."/>
            <person name="Andreopoulos W."/>
            <person name="Angelini C."/>
            <person name="Antonin V."/>
            <person name="Barry K.W."/>
            <person name="Bougher N.L."/>
            <person name="Buchanan P."/>
            <person name="Buyck B."/>
            <person name="Bense V."/>
            <person name="Catcheside P."/>
            <person name="Chovatia M."/>
            <person name="Cooper J."/>
            <person name="Damon W."/>
            <person name="Desjardin D."/>
            <person name="Finy P."/>
            <person name="Geml J."/>
            <person name="Haridas S."/>
            <person name="Hughes K."/>
            <person name="Justo A."/>
            <person name="Karasinski D."/>
            <person name="Kautmanova I."/>
            <person name="Kiss B."/>
            <person name="Kocsube S."/>
            <person name="Kotiranta H."/>
            <person name="LaButti K.M."/>
            <person name="Lechner B.E."/>
            <person name="Liimatainen K."/>
            <person name="Lipzen A."/>
            <person name="Lukacs Z."/>
            <person name="Mihaltcheva S."/>
            <person name="Morgado L.N."/>
            <person name="Niskanen T."/>
            <person name="Noordeloos M.E."/>
            <person name="Ohm R.A."/>
            <person name="Ortiz-Santana B."/>
            <person name="Ovrebo C."/>
            <person name="Racz N."/>
            <person name="Riley R."/>
            <person name="Savchenko A."/>
            <person name="Shiryaev A."/>
            <person name="Soop K."/>
            <person name="Spirin V."/>
            <person name="Szebenyi C."/>
            <person name="Tomsovsky M."/>
            <person name="Tulloss R.E."/>
            <person name="Uehling J."/>
            <person name="Grigoriev I.V."/>
            <person name="Vagvolgyi C."/>
            <person name="Papp T."/>
            <person name="Martin F.M."/>
            <person name="Miettinen O."/>
            <person name="Hibbett D.S."/>
            <person name="Nagy L.G."/>
        </authorList>
    </citation>
    <scope>NUCLEOTIDE SEQUENCE [LARGE SCALE GENOMIC DNA]</scope>
    <source>
        <strain evidence="8 9">CBS 962.96</strain>
    </source>
</reference>
<dbReference type="GO" id="GO:0035336">
    <property type="term" value="P:long-chain fatty-acyl-CoA metabolic process"/>
    <property type="evidence" value="ECO:0007669"/>
    <property type="project" value="TreeGrafter"/>
</dbReference>
<evidence type="ECO:0000313" key="9">
    <source>
        <dbReference type="Proteomes" id="UP000297245"/>
    </source>
</evidence>
<keyword evidence="9" id="KW-1185">Reference proteome</keyword>
<comment type="catalytic activity">
    <reaction evidence="5">
        <text>a long-chain fatty acid + ATP + CoA = a long-chain fatty acyl-CoA + AMP + diphosphate</text>
        <dbReference type="Rhea" id="RHEA:15421"/>
        <dbReference type="ChEBI" id="CHEBI:30616"/>
        <dbReference type="ChEBI" id="CHEBI:33019"/>
        <dbReference type="ChEBI" id="CHEBI:57287"/>
        <dbReference type="ChEBI" id="CHEBI:57560"/>
        <dbReference type="ChEBI" id="CHEBI:83139"/>
        <dbReference type="ChEBI" id="CHEBI:456215"/>
        <dbReference type="EC" id="6.2.1.3"/>
    </reaction>
</comment>
<dbReference type="InterPro" id="IPR000873">
    <property type="entry name" value="AMP-dep_synth/lig_dom"/>
</dbReference>
<evidence type="ECO:0000256" key="4">
    <source>
        <dbReference type="ARBA" id="ARBA00022840"/>
    </source>
</evidence>
<gene>
    <name evidence="8" type="ORF">K435DRAFT_782924</name>
</gene>
<dbReference type="GO" id="GO:0005524">
    <property type="term" value="F:ATP binding"/>
    <property type="evidence" value="ECO:0007669"/>
    <property type="project" value="UniProtKB-KW"/>
</dbReference>
<feature type="domain" description="AMP-dependent synthetase/ligase" evidence="7">
    <location>
        <begin position="105"/>
        <end position="516"/>
    </location>
</feature>
<dbReference type="PANTHER" id="PTHR43272:SF83">
    <property type="entry name" value="ACYL-COA SYNTHETASE LONG-CHAIN, ISOFORM J"/>
    <property type="match status" value="1"/>
</dbReference>
<accession>A0A4S8LC97</accession>
<dbReference type="InterPro" id="IPR020845">
    <property type="entry name" value="AMP-binding_CS"/>
</dbReference>
<evidence type="ECO:0000256" key="5">
    <source>
        <dbReference type="ARBA" id="ARBA00036813"/>
    </source>
</evidence>
<evidence type="ECO:0000256" key="6">
    <source>
        <dbReference type="SAM" id="MobiDB-lite"/>
    </source>
</evidence>
<evidence type="ECO:0000256" key="2">
    <source>
        <dbReference type="ARBA" id="ARBA00022598"/>
    </source>
</evidence>
<dbReference type="GO" id="GO:0005811">
    <property type="term" value="C:lipid droplet"/>
    <property type="evidence" value="ECO:0007669"/>
    <property type="project" value="TreeGrafter"/>
</dbReference>
<feature type="region of interest" description="Disordered" evidence="6">
    <location>
        <begin position="1"/>
        <end position="30"/>
    </location>
</feature>
<evidence type="ECO:0000256" key="3">
    <source>
        <dbReference type="ARBA" id="ARBA00022741"/>
    </source>
</evidence>
<dbReference type="Gene3D" id="3.40.50.12780">
    <property type="entry name" value="N-terminal domain of ligase-like"/>
    <property type="match status" value="1"/>
</dbReference>
<dbReference type="EMBL" id="ML179504">
    <property type="protein sequence ID" value="THU86311.1"/>
    <property type="molecule type" value="Genomic_DNA"/>
</dbReference>